<keyword evidence="2" id="KW-1185">Reference proteome</keyword>
<dbReference type="AlphaFoldDB" id="A0A9K3JBF2"/>
<evidence type="ECO:0000313" key="2">
    <source>
        <dbReference type="Proteomes" id="UP000215914"/>
    </source>
</evidence>
<sequence>MLLIPQQHSFRIFTLCIKWQCVRDYSIYLTVFFFLFTMTKRIDIVQTTYEATKQTYPPQRTGIPTSI</sequence>
<name>A0A9K3JBF2_HELAN</name>
<reference evidence="1" key="2">
    <citation type="submission" date="2020-06" db="EMBL/GenBank/DDBJ databases">
        <title>Helianthus annuus Genome sequencing and assembly Release 2.</title>
        <authorList>
            <person name="Gouzy J."/>
            <person name="Langlade N."/>
            <person name="Munos S."/>
        </authorList>
    </citation>
    <scope>NUCLEOTIDE SEQUENCE</scope>
    <source>
        <tissue evidence="1">Leaves</tissue>
    </source>
</reference>
<gene>
    <name evidence="1" type="ORF">HanXRQr2_Chr04g0185471</name>
</gene>
<comment type="caution">
    <text evidence="1">The sequence shown here is derived from an EMBL/GenBank/DDBJ whole genome shotgun (WGS) entry which is preliminary data.</text>
</comment>
<reference evidence="1" key="1">
    <citation type="journal article" date="2017" name="Nature">
        <title>The sunflower genome provides insights into oil metabolism, flowering and Asterid evolution.</title>
        <authorList>
            <person name="Badouin H."/>
            <person name="Gouzy J."/>
            <person name="Grassa C.J."/>
            <person name="Murat F."/>
            <person name="Staton S.E."/>
            <person name="Cottret L."/>
            <person name="Lelandais-Briere C."/>
            <person name="Owens G.L."/>
            <person name="Carrere S."/>
            <person name="Mayjonade B."/>
            <person name="Legrand L."/>
            <person name="Gill N."/>
            <person name="Kane N.C."/>
            <person name="Bowers J.E."/>
            <person name="Hubner S."/>
            <person name="Bellec A."/>
            <person name="Berard A."/>
            <person name="Berges H."/>
            <person name="Blanchet N."/>
            <person name="Boniface M.C."/>
            <person name="Brunel D."/>
            <person name="Catrice O."/>
            <person name="Chaidir N."/>
            <person name="Claudel C."/>
            <person name="Donnadieu C."/>
            <person name="Faraut T."/>
            <person name="Fievet G."/>
            <person name="Helmstetter N."/>
            <person name="King M."/>
            <person name="Knapp S.J."/>
            <person name="Lai Z."/>
            <person name="Le Paslier M.C."/>
            <person name="Lippi Y."/>
            <person name="Lorenzon L."/>
            <person name="Mandel J.R."/>
            <person name="Marage G."/>
            <person name="Marchand G."/>
            <person name="Marquand E."/>
            <person name="Bret-Mestries E."/>
            <person name="Morien E."/>
            <person name="Nambeesan S."/>
            <person name="Nguyen T."/>
            <person name="Pegot-Espagnet P."/>
            <person name="Pouilly N."/>
            <person name="Raftis F."/>
            <person name="Sallet E."/>
            <person name="Schiex T."/>
            <person name="Thomas J."/>
            <person name="Vandecasteele C."/>
            <person name="Vares D."/>
            <person name="Vear F."/>
            <person name="Vautrin S."/>
            <person name="Crespi M."/>
            <person name="Mangin B."/>
            <person name="Burke J.M."/>
            <person name="Salse J."/>
            <person name="Munos S."/>
            <person name="Vincourt P."/>
            <person name="Rieseberg L.H."/>
            <person name="Langlade N.B."/>
        </authorList>
    </citation>
    <scope>NUCLEOTIDE SEQUENCE</scope>
    <source>
        <tissue evidence="1">Leaves</tissue>
    </source>
</reference>
<evidence type="ECO:0000313" key="1">
    <source>
        <dbReference type="EMBL" id="KAF5811786.1"/>
    </source>
</evidence>
<organism evidence="1 2">
    <name type="scientific">Helianthus annuus</name>
    <name type="common">Common sunflower</name>
    <dbReference type="NCBI Taxonomy" id="4232"/>
    <lineage>
        <taxon>Eukaryota</taxon>
        <taxon>Viridiplantae</taxon>
        <taxon>Streptophyta</taxon>
        <taxon>Embryophyta</taxon>
        <taxon>Tracheophyta</taxon>
        <taxon>Spermatophyta</taxon>
        <taxon>Magnoliopsida</taxon>
        <taxon>eudicotyledons</taxon>
        <taxon>Gunneridae</taxon>
        <taxon>Pentapetalae</taxon>
        <taxon>asterids</taxon>
        <taxon>campanulids</taxon>
        <taxon>Asterales</taxon>
        <taxon>Asteraceae</taxon>
        <taxon>Asteroideae</taxon>
        <taxon>Heliantheae alliance</taxon>
        <taxon>Heliantheae</taxon>
        <taxon>Helianthus</taxon>
    </lineage>
</organism>
<dbReference type="Gramene" id="mRNA:HanXRQr2_Chr04g0185471">
    <property type="protein sequence ID" value="CDS:HanXRQr2_Chr04g0185471.1"/>
    <property type="gene ID" value="HanXRQr2_Chr04g0185471"/>
</dbReference>
<dbReference type="Proteomes" id="UP000215914">
    <property type="component" value="Unassembled WGS sequence"/>
</dbReference>
<proteinExistence type="predicted"/>
<protein>
    <submittedName>
        <fullName evidence="1">Uncharacterized protein</fullName>
    </submittedName>
</protein>
<dbReference type="EMBL" id="MNCJ02000319">
    <property type="protein sequence ID" value="KAF5811786.1"/>
    <property type="molecule type" value="Genomic_DNA"/>
</dbReference>
<accession>A0A9K3JBF2</accession>